<proteinExistence type="predicted"/>
<dbReference type="RefSeq" id="WP_164711535.1">
    <property type="nucleotide sequence ID" value="NZ_CP085954.1"/>
</dbReference>
<feature type="compositionally biased region" description="Basic and acidic residues" evidence="1">
    <location>
        <begin position="15"/>
        <end position="37"/>
    </location>
</feature>
<keyword evidence="2" id="KW-0472">Membrane</keyword>
<dbReference type="AlphaFoldDB" id="A0A3P8MCX9"/>
<feature type="compositionally biased region" description="Basic and acidic residues" evidence="1">
    <location>
        <begin position="246"/>
        <end position="257"/>
    </location>
</feature>
<dbReference type="EMBL" id="LR131273">
    <property type="protein sequence ID" value="VDR38233.1"/>
    <property type="molecule type" value="Genomic_DNA"/>
</dbReference>
<dbReference type="Gene3D" id="1.20.1250.20">
    <property type="entry name" value="MFS general substrate transporter like domains"/>
    <property type="match status" value="1"/>
</dbReference>
<protein>
    <recommendedName>
        <fullName evidence="5">Permease</fullName>
    </recommendedName>
</protein>
<accession>A0A3P8MCX9</accession>
<feature type="transmembrane region" description="Helical" evidence="2">
    <location>
        <begin position="157"/>
        <end position="177"/>
    </location>
</feature>
<keyword evidence="2" id="KW-1133">Transmembrane helix</keyword>
<dbReference type="InterPro" id="IPR036259">
    <property type="entry name" value="MFS_trans_sf"/>
</dbReference>
<feature type="region of interest" description="Disordered" evidence="1">
    <location>
        <begin position="1"/>
        <end position="37"/>
    </location>
</feature>
<name>A0A3P8MCX9_TSUPA</name>
<evidence type="ECO:0000256" key="1">
    <source>
        <dbReference type="SAM" id="MobiDB-lite"/>
    </source>
</evidence>
<evidence type="ECO:0000313" key="3">
    <source>
        <dbReference type="EMBL" id="VDR38233.1"/>
    </source>
</evidence>
<dbReference type="Proteomes" id="UP000271626">
    <property type="component" value="Chromosome"/>
</dbReference>
<feature type="transmembrane region" description="Helical" evidence="2">
    <location>
        <begin position="197"/>
        <end position="219"/>
    </location>
</feature>
<evidence type="ECO:0008006" key="5">
    <source>
        <dbReference type="Google" id="ProtNLM"/>
    </source>
</evidence>
<feature type="transmembrane region" description="Helical" evidence="2">
    <location>
        <begin position="122"/>
        <end position="145"/>
    </location>
</feature>
<gene>
    <name evidence="3" type="ORF">NCTC10741_01348</name>
</gene>
<evidence type="ECO:0000313" key="4">
    <source>
        <dbReference type="Proteomes" id="UP000271626"/>
    </source>
</evidence>
<keyword evidence="2" id="KW-0812">Transmembrane</keyword>
<feature type="transmembrane region" description="Helical" evidence="2">
    <location>
        <begin position="80"/>
        <end position="102"/>
    </location>
</feature>
<organism evidence="3 4">
    <name type="scientific">Tsukamurella paurometabola</name>
    <name type="common">Corynebacterium paurometabolum</name>
    <dbReference type="NCBI Taxonomy" id="2061"/>
    <lineage>
        <taxon>Bacteria</taxon>
        <taxon>Bacillati</taxon>
        <taxon>Actinomycetota</taxon>
        <taxon>Actinomycetes</taxon>
        <taxon>Mycobacteriales</taxon>
        <taxon>Tsukamurellaceae</taxon>
        <taxon>Tsukamurella</taxon>
    </lineage>
</organism>
<evidence type="ECO:0000256" key="2">
    <source>
        <dbReference type="SAM" id="Phobius"/>
    </source>
</evidence>
<reference evidence="3 4" key="1">
    <citation type="submission" date="2018-12" db="EMBL/GenBank/DDBJ databases">
        <authorList>
            <consortium name="Pathogen Informatics"/>
        </authorList>
    </citation>
    <scope>NUCLEOTIDE SEQUENCE [LARGE SCALE GENOMIC DNA]</scope>
    <source>
        <strain evidence="3 4">NCTC10741</strain>
    </source>
</reference>
<sequence>MSATPENPSPDQPEGEPKPDLATRARTHVDDAATRARTHVDDAATRAKTHVDDAATRAKTKAEDVATRAGDAAKKWLKRAIVAAILVAVLIAAYFALAAYLPRKWADMLVGWVGTDGGTLKGTVFGLGIGFLCAGLPLLILWFAARRAADHPKIATVLGLIAVVAAVPNLMTLAVAIGTGSGASYARTKIDQNAAGFRWATLIGVVIGVVAAIALAIFLEVQRRKRAKKKQQKAVEKEAKALAKQAEKDAKAAEKAARGRAPSLDDQAPSSGDPSGGDGR</sequence>
<feature type="region of interest" description="Disordered" evidence="1">
    <location>
        <begin position="246"/>
        <end position="280"/>
    </location>
</feature>